<sequence>MPPNPLVLFLASVDSSPRFAPEIRLIISQQAVVFILLVIFTSTIYADSMYIVYNTSERIIANKLNVHLVPHTHDNVGWLKTVDRYYGGSNNLIQGPCVQNILDSVVEALLADKNRKFIYVEMAIIFSSSFNNVYGFTCMHFSNVGGMTKANGGMCIHDEAAPHYIDMIDQTTLGHRFIKREFGQTPRIGWQIDPFEHSAVQDYLLGSEIDYQDRAKQKSEKRLEVAWHGSKTFGSSAQDGCVNALYSTPSIYTGSKYATKESWPIKTDDFFP</sequence>
<evidence type="ECO:0000256" key="1">
    <source>
        <dbReference type="SAM" id="Phobius"/>
    </source>
</evidence>
<dbReference type="PANTHER" id="PTHR11607">
    <property type="entry name" value="ALPHA-MANNOSIDASE"/>
    <property type="match status" value="1"/>
</dbReference>
<dbReference type="Proteomes" id="UP000541444">
    <property type="component" value="Unassembled WGS sequence"/>
</dbReference>
<comment type="caution">
    <text evidence="3">The sequence shown here is derived from an EMBL/GenBank/DDBJ whole genome shotgun (WGS) entry which is preliminary data.</text>
</comment>
<evidence type="ECO:0000313" key="4">
    <source>
        <dbReference type="Proteomes" id="UP000541444"/>
    </source>
</evidence>
<name>A0A7J7NQF7_9MAGN</name>
<gene>
    <name evidence="3" type="ORF">GIB67_021450</name>
</gene>
<dbReference type="GO" id="GO:0006013">
    <property type="term" value="P:mannose metabolic process"/>
    <property type="evidence" value="ECO:0007669"/>
    <property type="project" value="InterPro"/>
</dbReference>
<dbReference type="InterPro" id="IPR050843">
    <property type="entry name" value="Glycosyl_Hydrlase_38"/>
</dbReference>
<dbReference type="EMBL" id="JACGCM010000659">
    <property type="protein sequence ID" value="KAF6169447.1"/>
    <property type="molecule type" value="Genomic_DNA"/>
</dbReference>
<feature type="domain" description="Glycoside hydrolase family 38 N-terminal" evidence="2">
    <location>
        <begin position="65"/>
        <end position="231"/>
    </location>
</feature>
<organism evidence="3 4">
    <name type="scientific">Kingdonia uniflora</name>
    <dbReference type="NCBI Taxonomy" id="39325"/>
    <lineage>
        <taxon>Eukaryota</taxon>
        <taxon>Viridiplantae</taxon>
        <taxon>Streptophyta</taxon>
        <taxon>Embryophyta</taxon>
        <taxon>Tracheophyta</taxon>
        <taxon>Spermatophyta</taxon>
        <taxon>Magnoliopsida</taxon>
        <taxon>Ranunculales</taxon>
        <taxon>Circaeasteraceae</taxon>
        <taxon>Kingdonia</taxon>
    </lineage>
</organism>
<dbReference type="GO" id="GO:0004559">
    <property type="term" value="F:alpha-mannosidase activity"/>
    <property type="evidence" value="ECO:0007669"/>
    <property type="project" value="InterPro"/>
</dbReference>
<keyword evidence="4" id="KW-1185">Reference proteome</keyword>
<reference evidence="3 4" key="1">
    <citation type="journal article" date="2020" name="IScience">
        <title>Genome Sequencing of the Endangered Kingdonia uniflora (Circaeasteraceae, Ranunculales) Reveals Potential Mechanisms of Evolutionary Specialization.</title>
        <authorList>
            <person name="Sun Y."/>
            <person name="Deng T."/>
            <person name="Zhang A."/>
            <person name="Moore M.J."/>
            <person name="Landis J.B."/>
            <person name="Lin N."/>
            <person name="Zhang H."/>
            <person name="Zhang X."/>
            <person name="Huang J."/>
            <person name="Zhang X."/>
            <person name="Sun H."/>
            <person name="Wang H."/>
        </authorList>
    </citation>
    <scope>NUCLEOTIDE SEQUENCE [LARGE SCALE GENOMIC DNA]</scope>
    <source>
        <strain evidence="3">TB1705</strain>
        <tissue evidence="3">Leaf</tissue>
    </source>
</reference>
<feature type="transmembrane region" description="Helical" evidence="1">
    <location>
        <begin position="31"/>
        <end position="53"/>
    </location>
</feature>
<dbReference type="Pfam" id="PF01074">
    <property type="entry name" value="Glyco_hydro_38N"/>
    <property type="match status" value="1"/>
</dbReference>
<protein>
    <recommendedName>
        <fullName evidence="2">Glycoside hydrolase family 38 N-terminal domain-containing protein</fullName>
    </recommendedName>
</protein>
<dbReference type="InterPro" id="IPR037094">
    <property type="entry name" value="Glyco_hydro_38_cen_sf"/>
</dbReference>
<dbReference type="AlphaFoldDB" id="A0A7J7NQF7"/>
<evidence type="ECO:0000259" key="2">
    <source>
        <dbReference type="Pfam" id="PF01074"/>
    </source>
</evidence>
<dbReference type="Gene3D" id="3.20.110.10">
    <property type="entry name" value="Glycoside hydrolase 38, N terminal domain"/>
    <property type="match status" value="1"/>
</dbReference>
<dbReference type="InterPro" id="IPR011330">
    <property type="entry name" value="Glyco_hydro/deAcase_b/a-brl"/>
</dbReference>
<keyword evidence="1" id="KW-0472">Membrane</keyword>
<dbReference type="PANTHER" id="PTHR11607:SF3">
    <property type="entry name" value="LYSOSOMAL ALPHA-MANNOSIDASE"/>
    <property type="match status" value="1"/>
</dbReference>
<proteinExistence type="predicted"/>
<dbReference type="InterPro" id="IPR027291">
    <property type="entry name" value="Glyco_hydro_38_N_sf"/>
</dbReference>
<keyword evidence="1" id="KW-0812">Transmembrane</keyword>
<dbReference type="Gene3D" id="1.20.1270.50">
    <property type="entry name" value="Glycoside hydrolase family 38, central domain"/>
    <property type="match status" value="1"/>
</dbReference>
<accession>A0A7J7NQF7</accession>
<dbReference type="OrthoDB" id="2016903at2759"/>
<dbReference type="SUPFAM" id="SSF88713">
    <property type="entry name" value="Glycoside hydrolase/deacetylase"/>
    <property type="match status" value="1"/>
</dbReference>
<evidence type="ECO:0000313" key="3">
    <source>
        <dbReference type="EMBL" id="KAF6169447.1"/>
    </source>
</evidence>
<dbReference type="InterPro" id="IPR000602">
    <property type="entry name" value="Glyco_hydro_38_N"/>
</dbReference>
<keyword evidence="1" id="KW-1133">Transmembrane helix</keyword>